<dbReference type="NCBIfam" id="NF005174">
    <property type="entry name" value="PRK06649.1"/>
    <property type="match status" value="1"/>
</dbReference>
<dbReference type="Proteomes" id="UP000287243">
    <property type="component" value="Chromosome"/>
</dbReference>
<organism evidence="7 8">
    <name type="scientific">Velamenicoccus archaeovorus</name>
    <dbReference type="NCBI Taxonomy" id="1930593"/>
    <lineage>
        <taxon>Bacteria</taxon>
        <taxon>Pseudomonadati</taxon>
        <taxon>Candidatus Omnitrophota</taxon>
        <taxon>Candidatus Velamenicoccus</taxon>
    </lineage>
</organism>
<comment type="subcellular location">
    <subcellularLocation>
        <location evidence="1">Membrane</location>
        <topology evidence="1">Multi-pass membrane protein</topology>
    </subcellularLocation>
</comment>
<keyword evidence="2 5" id="KW-0812">Transmembrane</keyword>
<evidence type="ECO:0000256" key="5">
    <source>
        <dbReference type="SAM" id="Phobius"/>
    </source>
</evidence>
<keyword evidence="4 5" id="KW-0472">Membrane</keyword>
<feature type="transmembrane region" description="Helical" evidence="5">
    <location>
        <begin position="84"/>
        <end position="102"/>
    </location>
</feature>
<evidence type="ECO:0000259" key="6">
    <source>
        <dbReference type="Pfam" id="PF00137"/>
    </source>
</evidence>
<keyword evidence="8" id="KW-1185">Reference proteome</keyword>
<reference evidence="7 8" key="1">
    <citation type="submission" date="2017-01" db="EMBL/GenBank/DDBJ databases">
        <title>First insights into the biology of 'candidatus Vampirococcus archaeovorus'.</title>
        <authorList>
            <person name="Kizina J."/>
            <person name="Jordan S."/>
            <person name="Stueber K."/>
            <person name="Reinhardt R."/>
            <person name="Harder J."/>
        </authorList>
    </citation>
    <scope>NUCLEOTIDE SEQUENCE [LARGE SCALE GENOMIC DNA]</scope>
    <source>
        <strain evidence="7 8">LiM</strain>
    </source>
</reference>
<dbReference type="AlphaFoldDB" id="A0A410P6H6"/>
<proteinExistence type="predicted"/>
<accession>A0A410P6H6</accession>
<dbReference type="InterPro" id="IPR002379">
    <property type="entry name" value="ATPase_proteolipid_c-like_dom"/>
</dbReference>
<dbReference type="Gene3D" id="1.20.120.610">
    <property type="entry name" value="lithium bound rotor ring of v- atpase"/>
    <property type="match status" value="1"/>
</dbReference>
<dbReference type="OrthoDB" id="9806679at2"/>
<name>A0A410P6H6_VELA1</name>
<evidence type="ECO:0000256" key="3">
    <source>
        <dbReference type="ARBA" id="ARBA00022989"/>
    </source>
</evidence>
<dbReference type="Pfam" id="PF00137">
    <property type="entry name" value="ATP-synt_C"/>
    <property type="match status" value="2"/>
</dbReference>
<sequence length="152" mass="15482">MEGNVLVQFKDLGAALILALAACGSAIGAGTAGMAAIGAWKKNFSQNKTASFLLVALVGAPLTQTIYGNIVMNKVLELANKGQYLWGIGAFCGLAIGLSALWQGRCAAVACDAMGETGKGFGNYLAVLGITETVALFVMVFSLIALGKFSGA</sequence>
<feature type="domain" description="V-ATPase proteolipid subunit C-like" evidence="6">
    <location>
        <begin position="12"/>
        <end position="71"/>
    </location>
</feature>
<dbReference type="KEGG" id="vai:BU251_08205"/>
<evidence type="ECO:0000256" key="4">
    <source>
        <dbReference type="ARBA" id="ARBA00023136"/>
    </source>
</evidence>
<feature type="transmembrane region" description="Helical" evidence="5">
    <location>
        <begin position="52"/>
        <end position="72"/>
    </location>
</feature>
<evidence type="ECO:0000313" key="7">
    <source>
        <dbReference type="EMBL" id="QAT17702.1"/>
    </source>
</evidence>
<protein>
    <submittedName>
        <fullName evidence="7">V-type ATP synthase subunit K</fullName>
    </submittedName>
</protein>
<feature type="domain" description="V-ATPase proteolipid subunit C-like" evidence="6">
    <location>
        <begin position="87"/>
        <end position="144"/>
    </location>
</feature>
<dbReference type="SUPFAM" id="SSF81333">
    <property type="entry name" value="F1F0 ATP synthase subunit C"/>
    <property type="match status" value="2"/>
</dbReference>
<dbReference type="GO" id="GO:0033177">
    <property type="term" value="C:proton-transporting two-sector ATPase complex, proton-transporting domain"/>
    <property type="evidence" value="ECO:0007669"/>
    <property type="project" value="InterPro"/>
</dbReference>
<keyword evidence="3 5" id="KW-1133">Transmembrane helix</keyword>
<dbReference type="RefSeq" id="WP_128700669.1">
    <property type="nucleotide sequence ID" value="NZ_CP019384.1"/>
</dbReference>
<feature type="transmembrane region" description="Helical" evidence="5">
    <location>
        <begin position="12"/>
        <end position="40"/>
    </location>
</feature>
<evidence type="ECO:0000256" key="2">
    <source>
        <dbReference type="ARBA" id="ARBA00022692"/>
    </source>
</evidence>
<feature type="transmembrane region" description="Helical" evidence="5">
    <location>
        <begin position="123"/>
        <end position="146"/>
    </location>
</feature>
<dbReference type="InterPro" id="IPR035921">
    <property type="entry name" value="F/V-ATP_Csub_sf"/>
</dbReference>
<gene>
    <name evidence="7" type="ORF">BU251_08205</name>
</gene>
<dbReference type="EMBL" id="CP019384">
    <property type="protein sequence ID" value="QAT17702.1"/>
    <property type="molecule type" value="Genomic_DNA"/>
</dbReference>
<dbReference type="GO" id="GO:0015078">
    <property type="term" value="F:proton transmembrane transporter activity"/>
    <property type="evidence" value="ECO:0007669"/>
    <property type="project" value="InterPro"/>
</dbReference>
<evidence type="ECO:0000256" key="1">
    <source>
        <dbReference type="ARBA" id="ARBA00004141"/>
    </source>
</evidence>
<evidence type="ECO:0000313" key="8">
    <source>
        <dbReference type="Proteomes" id="UP000287243"/>
    </source>
</evidence>